<sequence length="323" mass="36733">MHRRITNTHLGVASQLCIETNNWSRMCQIPSFEALKDALLDISQPLGKRTRAVFYLRTRGQQEDLHVLLKALQNRNDTELMRHELAYVIGQFQHSGACSVLEAILQDEADDSMVRHEAAEALGAIGQKESVQTLKKFVDHSDPEISETCRLAIDLIQYKINKENAKCDESNLDRNPYLSVDPAPAFEKSVPIETLESILLDQSRPLFERYRAMFSLRNRKTQESAMALTKGLNDKSRLFRHEIAYVMGQMENPVTVSALKRLLLDESEHRMVRHEAAEALGAIGSAECADILIKFQLDQDQVVRESCEVALDIMDYWSSSKQE</sequence>
<comment type="cofactor">
    <cofactor evidence="9">
        <name>Fe(2+)</name>
        <dbReference type="ChEBI" id="CHEBI:29033"/>
    </cofactor>
    <text evidence="9">Binds 2 Fe(2+) ions per subunit.</text>
</comment>
<keyword evidence="6 9" id="KW-0408">Iron</keyword>
<comment type="similarity">
    <text evidence="9">Belongs to the deoxyhypusine hydroxylase family.</text>
</comment>
<evidence type="ECO:0000313" key="10">
    <source>
        <dbReference type="EMBL" id="CCA20324.1"/>
    </source>
</evidence>
<dbReference type="EC" id="1.14.99.29" evidence="9"/>
<gene>
    <name evidence="10" type="primary">AlNc14C91G5694</name>
    <name evidence="10" type="ORF">ALNC14_064670</name>
</gene>
<dbReference type="AlphaFoldDB" id="F0WGG1"/>
<keyword evidence="5 9" id="KW-0560">Oxidoreductase</keyword>
<keyword evidence="3 9" id="KW-0479">Metal-binding</keyword>
<comment type="catalytic activity">
    <reaction evidence="1 9">
        <text>[eIF5A protein]-deoxyhypusine + AH2 + O2 = [eIF5A protein]-hypusine + A + H2O</text>
        <dbReference type="Rhea" id="RHEA:14101"/>
        <dbReference type="Rhea" id="RHEA-COMP:10144"/>
        <dbReference type="Rhea" id="RHEA-COMP:12592"/>
        <dbReference type="ChEBI" id="CHEBI:13193"/>
        <dbReference type="ChEBI" id="CHEBI:15377"/>
        <dbReference type="ChEBI" id="CHEBI:15379"/>
        <dbReference type="ChEBI" id="CHEBI:17499"/>
        <dbReference type="ChEBI" id="CHEBI:82657"/>
        <dbReference type="ChEBI" id="CHEBI:91175"/>
        <dbReference type="EC" id="1.14.99.29"/>
    </reaction>
</comment>
<evidence type="ECO:0000256" key="4">
    <source>
        <dbReference type="ARBA" id="ARBA00022737"/>
    </source>
</evidence>
<evidence type="ECO:0000256" key="8">
    <source>
        <dbReference type="ARBA" id="ARBA00023256"/>
    </source>
</evidence>
<dbReference type="SUPFAM" id="SSF48371">
    <property type="entry name" value="ARM repeat"/>
    <property type="match status" value="1"/>
</dbReference>
<feature type="binding site" evidence="9">
    <location>
        <position position="242"/>
    </location>
    <ligand>
        <name>Fe cation</name>
        <dbReference type="ChEBI" id="CHEBI:24875"/>
        <label>2</label>
    </ligand>
</feature>
<reference evidence="10" key="2">
    <citation type="submission" date="2011-02" db="EMBL/GenBank/DDBJ databases">
        <authorList>
            <person name="MacLean D."/>
        </authorList>
    </citation>
    <scope>NUCLEOTIDE SEQUENCE</scope>
</reference>
<dbReference type="InterPro" id="IPR004155">
    <property type="entry name" value="PBS_lyase_HEAT"/>
</dbReference>
<dbReference type="GO" id="GO:0046872">
    <property type="term" value="F:metal ion binding"/>
    <property type="evidence" value="ECO:0007669"/>
    <property type="project" value="UniProtKB-KW"/>
</dbReference>
<accession>F0WGG1</accession>
<dbReference type="InterPro" id="IPR011989">
    <property type="entry name" value="ARM-like"/>
</dbReference>
<evidence type="ECO:0000256" key="3">
    <source>
        <dbReference type="ARBA" id="ARBA00022723"/>
    </source>
</evidence>
<feature type="binding site" evidence="9">
    <location>
        <position position="117"/>
    </location>
    <ligand>
        <name>Fe cation</name>
        <dbReference type="ChEBI" id="CHEBI:24875"/>
        <label>1</label>
    </ligand>
</feature>
<evidence type="ECO:0000256" key="5">
    <source>
        <dbReference type="ARBA" id="ARBA00023002"/>
    </source>
</evidence>
<reference evidence="10" key="1">
    <citation type="journal article" date="2011" name="PLoS Biol.">
        <title>Gene gain and loss during evolution of obligate parasitism in the white rust pathogen of Arabidopsis thaliana.</title>
        <authorList>
            <person name="Kemen E."/>
            <person name="Gardiner A."/>
            <person name="Schultz-Larsen T."/>
            <person name="Kemen A.C."/>
            <person name="Balmuth A.L."/>
            <person name="Robert-Seilaniantz A."/>
            <person name="Bailey K."/>
            <person name="Holub E."/>
            <person name="Studholme D.J."/>
            <person name="Maclean D."/>
            <person name="Jones J.D."/>
        </authorList>
    </citation>
    <scope>NUCLEOTIDE SEQUENCE</scope>
</reference>
<evidence type="ECO:0000256" key="2">
    <source>
        <dbReference type="ARBA" id="ARBA00005041"/>
    </source>
</evidence>
<dbReference type="Gene3D" id="1.25.10.10">
    <property type="entry name" value="Leucine-rich Repeat Variant"/>
    <property type="match status" value="2"/>
</dbReference>
<dbReference type="GO" id="GO:0019135">
    <property type="term" value="F:deoxyhypusine monooxygenase activity"/>
    <property type="evidence" value="ECO:0007669"/>
    <property type="project" value="UniProtKB-UniRule"/>
</dbReference>
<feature type="binding site" evidence="9">
    <location>
        <position position="274"/>
    </location>
    <ligand>
        <name>Fe cation</name>
        <dbReference type="ChEBI" id="CHEBI:24875"/>
        <label>2</label>
    </ligand>
</feature>
<keyword evidence="8 9" id="KW-0386">Hypusine biosynthesis</keyword>
<name>F0WGG1_9STRA</name>
<dbReference type="HOGENOM" id="CLU_053974_0_0_1"/>
<keyword evidence="4" id="KW-0677">Repeat</keyword>
<protein>
    <recommendedName>
        <fullName evidence="9">Deoxyhypusine hydroxylase</fullName>
        <shortName evidence="9">DOHH</shortName>
        <ecNumber evidence="9">1.14.99.29</ecNumber>
    </recommendedName>
    <alternativeName>
        <fullName evidence="9">Deoxyhypusine dioxygenase</fullName>
    </alternativeName>
    <alternativeName>
        <fullName evidence="9">Deoxyhypusine monooxygenase</fullName>
    </alternativeName>
</protein>
<evidence type="ECO:0000256" key="9">
    <source>
        <dbReference type="HAMAP-Rule" id="MF_03101"/>
    </source>
</evidence>
<dbReference type="Pfam" id="PF13646">
    <property type="entry name" value="HEAT_2"/>
    <property type="match status" value="2"/>
</dbReference>
<evidence type="ECO:0000256" key="6">
    <source>
        <dbReference type="ARBA" id="ARBA00023004"/>
    </source>
</evidence>
<evidence type="ECO:0000256" key="7">
    <source>
        <dbReference type="ARBA" id="ARBA00023033"/>
    </source>
</evidence>
<feature type="binding site" evidence="9">
    <location>
        <position position="275"/>
    </location>
    <ligand>
        <name>Fe cation</name>
        <dbReference type="ChEBI" id="CHEBI:24875"/>
        <label>2</label>
    </ligand>
</feature>
<feature type="binding site" evidence="9">
    <location>
        <position position="83"/>
    </location>
    <ligand>
        <name>Fe cation</name>
        <dbReference type="ChEBI" id="CHEBI:24875"/>
        <label>1</label>
    </ligand>
</feature>
<dbReference type="FunFam" id="1.25.10.10:FF:000099">
    <property type="entry name" value="Deoxyhypusine hydroxylase"/>
    <property type="match status" value="1"/>
</dbReference>
<feature type="binding site" evidence="9">
    <location>
        <position position="241"/>
    </location>
    <ligand>
        <name>Fe cation</name>
        <dbReference type="ChEBI" id="CHEBI:24875"/>
        <label>2</label>
    </ligand>
</feature>
<dbReference type="EMBL" id="FR824136">
    <property type="protein sequence ID" value="CCA20324.1"/>
    <property type="molecule type" value="Genomic_DNA"/>
</dbReference>
<dbReference type="SMART" id="SM00567">
    <property type="entry name" value="EZ_HEAT"/>
    <property type="match status" value="6"/>
</dbReference>
<feature type="binding site" evidence="9">
    <location>
        <position position="116"/>
    </location>
    <ligand>
        <name>Fe cation</name>
        <dbReference type="ChEBI" id="CHEBI:24875"/>
        <label>1</label>
    </ligand>
</feature>
<dbReference type="PANTHER" id="PTHR12697:SF5">
    <property type="entry name" value="DEOXYHYPUSINE HYDROXYLASE"/>
    <property type="match status" value="1"/>
</dbReference>
<comment type="function">
    <text evidence="9">Catalyzes the hydroxylation of the N(6)-(4-aminobutyl)-L-lysine intermediate to form hypusine, an essential post-translational modification only found in mature eIF-5A factor.</text>
</comment>
<dbReference type="HAMAP" id="MF_03101">
    <property type="entry name" value="Deoxyhypusine_hydroxylase"/>
    <property type="match status" value="1"/>
</dbReference>
<evidence type="ECO:0000256" key="1">
    <source>
        <dbReference type="ARBA" id="ARBA00000068"/>
    </source>
</evidence>
<comment type="pathway">
    <text evidence="2 9">Protein modification; eIF5A hypusination.</text>
</comment>
<feature type="binding site" evidence="9">
    <location>
        <position position="84"/>
    </location>
    <ligand>
        <name>Fe cation</name>
        <dbReference type="ChEBI" id="CHEBI:24875"/>
        <label>1</label>
    </ligand>
</feature>
<keyword evidence="7 9" id="KW-0503">Monooxygenase</keyword>
<dbReference type="InterPro" id="IPR016024">
    <property type="entry name" value="ARM-type_fold"/>
</dbReference>
<dbReference type="PANTHER" id="PTHR12697">
    <property type="entry name" value="PBS LYASE HEAT-LIKE PROTEIN"/>
    <property type="match status" value="1"/>
</dbReference>
<dbReference type="InterPro" id="IPR027517">
    <property type="entry name" value="Deoxyhypusine_hydroxylase"/>
</dbReference>
<proteinExistence type="inferred from homology"/>
<dbReference type="Pfam" id="PF03130">
    <property type="entry name" value="HEAT_PBS"/>
    <property type="match status" value="1"/>
</dbReference>
<organism evidence="10">
    <name type="scientific">Albugo laibachii Nc14</name>
    <dbReference type="NCBI Taxonomy" id="890382"/>
    <lineage>
        <taxon>Eukaryota</taxon>
        <taxon>Sar</taxon>
        <taxon>Stramenopiles</taxon>
        <taxon>Oomycota</taxon>
        <taxon>Peronosporomycetes</taxon>
        <taxon>Albuginales</taxon>
        <taxon>Albuginaceae</taxon>
        <taxon>Albugo</taxon>
    </lineage>
</organism>
<dbReference type="UniPathway" id="UPA00354"/>